<dbReference type="Proteomes" id="UP000216605">
    <property type="component" value="Unassembled WGS sequence"/>
</dbReference>
<dbReference type="Pfam" id="PF13620">
    <property type="entry name" value="CarboxypepD_reg"/>
    <property type="match status" value="1"/>
</dbReference>
<dbReference type="SUPFAM" id="SSF56935">
    <property type="entry name" value="Porins"/>
    <property type="match status" value="1"/>
</dbReference>
<dbReference type="EMBL" id="NOXV01000093">
    <property type="protein sequence ID" value="OYQ47432.1"/>
    <property type="molecule type" value="Genomic_DNA"/>
</dbReference>
<dbReference type="InterPro" id="IPR008969">
    <property type="entry name" value="CarboxyPept-like_regulatory"/>
</dbReference>
<protein>
    <recommendedName>
        <fullName evidence="4">TonB-dependent receptor</fullName>
    </recommendedName>
</protein>
<dbReference type="AlphaFoldDB" id="A0A256A169"/>
<feature type="signal peptide" evidence="1">
    <location>
        <begin position="1"/>
        <end position="17"/>
    </location>
</feature>
<dbReference type="SUPFAM" id="SSF49464">
    <property type="entry name" value="Carboxypeptidase regulatory domain-like"/>
    <property type="match status" value="1"/>
</dbReference>
<keyword evidence="3" id="KW-1185">Reference proteome</keyword>
<name>A0A256A169_9FLAO</name>
<feature type="chain" id="PRO_5012558763" description="TonB-dependent receptor" evidence="1">
    <location>
        <begin position="18"/>
        <end position="876"/>
    </location>
</feature>
<gene>
    <name evidence="2" type="ORF">CHU92_01050</name>
</gene>
<dbReference type="RefSeq" id="WP_094411730.1">
    <property type="nucleotide sequence ID" value="NZ_NOXV01000093.1"/>
</dbReference>
<evidence type="ECO:0000313" key="3">
    <source>
        <dbReference type="Proteomes" id="UP000216605"/>
    </source>
</evidence>
<sequence>MKTILFFCCICSLTGFGQTVVSGTVTNSKGIPLPDINIFISPETGNDIIAYDVTDEKGNYRLEFTTPDEELKINVTGIGYSTTVEAIKNKNQVKKFILGQADFVLQEVVIESKPIVKKGDTINYNVSSFSKEQDRSISDVLKRIPGLEVRTDGKIYYQGKPINKYYIEGLDLLEGRYSLANENLSHKEVSKIQVLENHQPVKVLDSLVFSDNAALNIKLKNNYSFSGQAVAGTGFIPLLWEVNATPMLFTKQSQSLLSYQANNTGNNIAAQLQNLTIDNLQNTLGNNNFKTDWVSIQQLATPPLTDKRWLGNNVNIISLNHLQKLKHNYQLKMAASYLNDYQRQKGYTKTLFITPTESISLTEEKQNFLYNNSMQATITLLKNAEKNYFSNHLDFEGFWEGQYGHAMSNNEDVAQRVNNHYYKITNNFKTIFPLGKQLLTLQAYAFYSQTPQSLHVEPGQFTGILNGNNPYRQLSQHINLQQAGSDTSISFTKGINALSLETQLGFRQENQHLQSHITTTGNTVLDNNFANDLKWLSTKGYLQFSTQIKTESIRVSITAPFNFYTISLRDRLFNSSTALRWLTFEPRISTIYNINNSWSWSSSVNISNHFGNINEIHYGYLLHDYRSISRRDTPLPESLEQVYTTGINYRNPEAACFATVSYTYNNALNNLLYQTEVFDTGATQFQALLRENHRQNHNINARVNKNFLPLKTNIILTANYGISQSEQILNNIITPVQNHSWGFGTKIDADILTWLNLESQSGWIFSKNRVQANQNPTIIQQNHLINLNFYISDNQYFAFKNEYIANNLFSETLQYVFSDITYRYSLKNKKIDFDLQINNLFNTTTFRTIEVSNFSYVETAFSLRPRQVIAKIRFTI</sequence>
<organism evidence="2 3">
    <name type="scientific">Flavobacterium cyanobacteriorum</name>
    <dbReference type="NCBI Taxonomy" id="2022802"/>
    <lineage>
        <taxon>Bacteria</taxon>
        <taxon>Pseudomonadati</taxon>
        <taxon>Bacteroidota</taxon>
        <taxon>Flavobacteriia</taxon>
        <taxon>Flavobacteriales</taxon>
        <taxon>Flavobacteriaceae</taxon>
        <taxon>Flavobacterium</taxon>
    </lineage>
</organism>
<evidence type="ECO:0000256" key="1">
    <source>
        <dbReference type="SAM" id="SignalP"/>
    </source>
</evidence>
<accession>A0A256A169</accession>
<comment type="caution">
    <text evidence="2">The sequence shown here is derived from an EMBL/GenBank/DDBJ whole genome shotgun (WGS) entry which is preliminary data.</text>
</comment>
<dbReference type="OrthoDB" id="603275at2"/>
<evidence type="ECO:0008006" key="4">
    <source>
        <dbReference type="Google" id="ProtNLM"/>
    </source>
</evidence>
<proteinExistence type="predicted"/>
<reference evidence="2 3" key="1">
    <citation type="submission" date="2017-07" db="EMBL/GenBank/DDBJ databases">
        <title>Flavobacterium cyanobacteriorum sp. nov., isolated from cyanobacterial aggregates in a eutrophic lake.</title>
        <authorList>
            <person name="Cai H."/>
        </authorList>
    </citation>
    <scope>NUCLEOTIDE SEQUENCE [LARGE SCALE GENOMIC DNA]</scope>
    <source>
        <strain evidence="2 3">TH021</strain>
    </source>
</reference>
<keyword evidence="1" id="KW-0732">Signal</keyword>
<dbReference type="Gene3D" id="2.60.40.1120">
    <property type="entry name" value="Carboxypeptidase-like, regulatory domain"/>
    <property type="match status" value="1"/>
</dbReference>
<evidence type="ECO:0000313" key="2">
    <source>
        <dbReference type="EMBL" id="OYQ47432.1"/>
    </source>
</evidence>